<evidence type="ECO:0000259" key="4">
    <source>
        <dbReference type="PROSITE" id="PS50968"/>
    </source>
</evidence>
<feature type="region of interest" description="Disordered" evidence="3">
    <location>
        <begin position="78"/>
        <end position="137"/>
    </location>
</feature>
<sequence>MPAMSPTMTEGNITSWKMKEGESYSAGDVILEIETDKATMDVEAQDDGVLAKILIGDGNKGISVGTNIAVMAEPDDDLNNLELPSEEPSKSETKPSNSGESKQEVRVKKDDPAKKSDSTENSSSPTKAHQTNKDGSTLSPAVQSLLILHGINDAHAVPATGPKGRLLKGDILAYAKQIDAKSTKSVADAYIKRGKLDLSNIKKAPRAPTAETQDEPEVEKNPVIEIRKQVDLIQLILLSEKMTAESGVEMSVQQLAAKAAERALLDVPMFGVSPVNTYDTLFDEIITGRKHQSSRQLPPLSRQRPAEITLDAAEYFEGGDIKLPARAPASTLLTLQAASPVVPQPTLPTEYDLIDFLVDKPTANLPTASQSFGNNNSASAMIASLSFNQDSVNVGTATTYLDRLSQYVESPAHLFL</sequence>
<dbReference type="EMBL" id="CAHR02000123">
    <property type="protein sequence ID" value="CCG83108.1"/>
    <property type="molecule type" value="Genomic_DNA"/>
</dbReference>
<evidence type="ECO:0000256" key="2">
    <source>
        <dbReference type="ARBA" id="ARBA00022823"/>
    </source>
</evidence>
<evidence type="ECO:0000313" key="7">
    <source>
        <dbReference type="Proteomes" id="UP000013776"/>
    </source>
</evidence>
<feature type="domain" description="Lipoyl-binding" evidence="4">
    <location>
        <begin position="1"/>
        <end position="72"/>
    </location>
</feature>
<evidence type="ECO:0008006" key="8">
    <source>
        <dbReference type="Google" id="ProtNLM"/>
    </source>
</evidence>
<dbReference type="InterPro" id="IPR004167">
    <property type="entry name" value="PSBD"/>
</dbReference>
<dbReference type="GO" id="GO:0006086">
    <property type="term" value="P:pyruvate decarboxylation to acetyl-CoA"/>
    <property type="evidence" value="ECO:0007669"/>
    <property type="project" value="InterPro"/>
</dbReference>
<dbReference type="InterPro" id="IPR045257">
    <property type="entry name" value="E2/Pdx1"/>
</dbReference>
<accession>R4XBE7</accession>
<dbReference type="SUPFAM" id="SSF47005">
    <property type="entry name" value="Peripheral subunit-binding domain of 2-oxo acid dehydrogenase complex"/>
    <property type="match status" value="1"/>
</dbReference>
<dbReference type="CDD" id="cd06849">
    <property type="entry name" value="lipoyl_domain"/>
    <property type="match status" value="1"/>
</dbReference>
<dbReference type="PROSITE" id="PS51826">
    <property type="entry name" value="PSBD"/>
    <property type="match status" value="1"/>
</dbReference>
<dbReference type="InterPro" id="IPR011053">
    <property type="entry name" value="Single_hybrid_motif"/>
</dbReference>
<protein>
    <recommendedName>
        <fullName evidence="8">Pyruvate dehydrogenase protein x component</fullName>
    </recommendedName>
</protein>
<dbReference type="InterPro" id="IPR000089">
    <property type="entry name" value="Biotin_lipoyl"/>
</dbReference>
<dbReference type="InterPro" id="IPR036625">
    <property type="entry name" value="E3-bd_dom_sf"/>
</dbReference>
<gene>
    <name evidence="6" type="ORF">TAPDE_003028</name>
</gene>
<dbReference type="STRING" id="1097556.R4XBE7"/>
<proteinExistence type="inferred from homology"/>
<dbReference type="PROSITE" id="PS50968">
    <property type="entry name" value="BIOTINYL_LIPOYL"/>
    <property type="match status" value="1"/>
</dbReference>
<dbReference type="SUPFAM" id="SSF51230">
    <property type="entry name" value="Single hybrid motif"/>
    <property type="match status" value="1"/>
</dbReference>
<keyword evidence="7" id="KW-1185">Reference proteome</keyword>
<feature type="compositionally biased region" description="Polar residues" evidence="3">
    <location>
        <begin position="119"/>
        <end position="137"/>
    </location>
</feature>
<evidence type="ECO:0000259" key="5">
    <source>
        <dbReference type="PROSITE" id="PS51826"/>
    </source>
</evidence>
<evidence type="ECO:0000256" key="3">
    <source>
        <dbReference type="SAM" id="MobiDB-lite"/>
    </source>
</evidence>
<reference evidence="6 7" key="1">
    <citation type="journal article" date="2013" name="MBio">
        <title>Genome sequencing of the plant pathogen Taphrina deformans, the causal agent of peach leaf curl.</title>
        <authorList>
            <person name="Cisse O.H."/>
            <person name="Almeida J.M.G.C.F."/>
            <person name="Fonseca A."/>
            <person name="Kumar A.A."/>
            <person name="Salojaervi J."/>
            <person name="Overmyer K."/>
            <person name="Hauser P.M."/>
            <person name="Pagni M."/>
        </authorList>
    </citation>
    <scope>NUCLEOTIDE SEQUENCE [LARGE SCALE GENOMIC DNA]</scope>
    <source>
        <strain evidence="7">PYCC 5710 / ATCC 11124 / CBS 356.35 / IMI 108563 / JCM 9778 / NBRC 8474</strain>
    </source>
</reference>
<dbReference type="VEuPathDB" id="FungiDB:TAPDE_003028"/>
<dbReference type="GO" id="GO:0045254">
    <property type="term" value="C:pyruvate dehydrogenase complex"/>
    <property type="evidence" value="ECO:0007669"/>
    <property type="project" value="InterPro"/>
</dbReference>
<dbReference type="PANTHER" id="PTHR23151">
    <property type="entry name" value="DIHYDROLIPOAMIDE ACETYL/SUCCINYL-TRANSFERASE-RELATED"/>
    <property type="match status" value="1"/>
</dbReference>
<dbReference type="Pfam" id="PF00364">
    <property type="entry name" value="Biotin_lipoyl"/>
    <property type="match status" value="1"/>
</dbReference>
<comment type="similarity">
    <text evidence="1">Belongs to the 2-oxoacid dehydrogenase family.</text>
</comment>
<organism evidence="6 7">
    <name type="scientific">Taphrina deformans (strain PYCC 5710 / ATCC 11124 / CBS 356.35 / IMI 108563 / JCM 9778 / NBRC 8474)</name>
    <name type="common">Peach leaf curl fungus</name>
    <name type="synonym">Lalaria deformans</name>
    <dbReference type="NCBI Taxonomy" id="1097556"/>
    <lineage>
        <taxon>Eukaryota</taxon>
        <taxon>Fungi</taxon>
        <taxon>Dikarya</taxon>
        <taxon>Ascomycota</taxon>
        <taxon>Taphrinomycotina</taxon>
        <taxon>Taphrinomycetes</taxon>
        <taxon>Taphrinales</taxon>
        <taxon>Taphrinaceae</taxon>
        <taxon>Taphrina</taxon>
    </lineage>
</organism>
<evidence type="ECO:0000256" key="1">
    <source>
        <dbReference type="ARBA" id="ARBA00007317"/>
    </source>
</evidence>
<dbReference type="Pfam" id="PF02817">
    <property type="entry name" value="E3_binding"/>
    <property type="match status" value="1"/>
</dbReference>
<dbReference type="Gene3D" id="2.40.50.100">
    <property type="match status" value="1"/>
</dbReference>
<evidence type="ECO:0000313" key="6">
    <source>
        <dbReference type="EMBL" id="CCG83108.1"/>
    </source>
</evidence>
<dbReference type="PANTHER" id="PTHR23151:SF82">
    <property type="entry name" value="PYRUVATE DEHYDROGENASE COMPLEX PROTEIN X COMPONENT, MITOCHONDRIAL"/>
    <property type="match status" value="1"/>
</dbReference>
<keyword evidence="2" id="KW-0450">Lipoyl</keyword>
<comment type="caution">
    <text evidence="6">The sequence shown here is derived from an EMBL/GenBank/DDBJ whole genome shotgun (WGS) entry which is preliminary data.</text>
</comment>
<dbReference type="OrthoDB" id="202158at2759"/>
<dbReference type="AlphaFoldDB" id="R4XBE7"/>
<dbReference type="Gene3D" id="4.10.320.10">
    <property type="entry name" value="E3-binding domain"/>
    <property type="match status" value="1"/>
</dbReference>
<feature type="domain" description="Peripheral subunit-binding (PSBD)" evidence="5">
    <location>
        <begin position="137"/>
        <end position="175"/>
    </location>
</feature>
<feature type="compositionally biased region" description="Basic and acidic residues" evidence="3">
    <location>
        <begin position="101"/>
        <end position="118"/>
    </location>
</feature>
<dbReference type="FunFam" id="2.40.50.100:FF:000010">
    <property type="entry name" value="Acetyltransferase component of pyruvate dehydrogenase complex"/>
    <property type="match status" value="1"/>
</dbReference>
<dbReference type="Proteomes" id="UP000013776">
    <property type="component" value="Unassembled WGS sequence"/>
</dbReference>
<dbReference type="eggNOG" id="KOG0557">
    <property type="taxonomic scope" value="Eukaryota"/>
</dbReference>
<name>R4XBE7_TAPDE</name>
<dbReference type="GO" id="GO:0004742">
    <property type="term" value="F:dihydrolipoyllysine-residue acetyltransferase activity"/>
    <property type="evidence" value="ECO:0007669"/>
    <property type="project" value="TreeGrafter"/>
</dbReference>